<organism evidence="1 2">
    <name type="scientific">Enterococcus raffinosus</name>
    <dbReference type="NCBI Taxonomy" id="71452"/>
    <lineage>
        <taxon>Bacteria</taxon>
        <taxon>Bacillati</taxon>
        <taxon>Bacillota</taxon>
        <taxon>Bacilli</taxon>
        <taxon>Lactobacillales</taxon>
        <taxon>Enterococcaceae</taxon>
        <taxon>Enterococcus</taxon>
    </lineage>
</organism>
<evidence type="ECO:0000313" key="1">
    <source>
        <dbReference type="EMBL" id="MDT2543493.1"/>
    </source>
</evidence>
<dbReference type="GeneID" id="67040771"/>
<accession>A0AAP5KNA4</accession>
<comment type="caution">
    <text evidence="1">The sequence shown here is derived from an EMBL/GenBank/DDBJ whole genome shotgun (WGS) entry which is preliminary data.</text>
</comment>
<dbReference type="RefSeq" id="WP_060789082.1">
    <property type="nucleotide sequence ID" value="NZ_BAAAXM010000052.1"/>
</dbReference>
<sequence>MNHTQTIKTLASQTNESIHTVECITKSYENYCDKNITRYSRKHLTDIVEFISNETLIPVETCSKVMTQFFKLVKKELKGKFFK</sequence>
<gene>
    <name evidence="1" type="ORF">P7D69_03905</name>
</gene>
<proteinExistence type="predicted"/>
<protein>
    <submittedName>
        <fullName evidence="1">Uncharacterized protein</fullName>
    </submittedName>
</protein>
<name>A0AAP5KNA4_9ENTE</name>
<dbReference type="EMBL" id="JARPXL010000003">
    <property type="protein sequence ID" value="MDT2543493.1"/>
    <property type="molecule type" value="Genomic_DNA"/>
</dbReference>
<dbReference type="AlphaFoldDB" id="A0AAP5KNA4"/>
<evidence type="ECO:0000313" key="2">
    <source>
        <dbReference type="Proteomes" id="UP001254770"/>
    </source>
</evidence>
<reference evidence="1" key="1">
    <citation type="submission" date="2023-03" db="EMBL/GenBank/DDBJ databases">
        <authorList>
            <person name="Shen W."/>
            <person name="Cai J."/>
        </authorList>
    </citation>
    <scope>NUCLEOTIDE SEQUENCE</scope>
    <source>
        <strain evidence="1">Y15</strain>
    </source>
</reference>
<dbReference type="Proteomes" id="UP001254770">
    <property type="component" value="Unassembled WGS sequence"/>
</dbReference>